<dbReference type="Proteomes" id="UP000195305">
    <property type="component" value="Unassembled WGS sequence"/>
</dbReference>
<reference evidence="2 3" key="1">
    <citation type="journal article" date="2018" name="BMC Genomics">
        <title>Whole genome sequencing and function prediction of 133 gut anaerobes isolated from chicken caecum in pure cultures.</title>
        <authorList>
            <person name="Medvecky M."/>
            <person name="Cejkova D."/>
            <person name="Polansky O."/>
            <person name="Karasova D."/>
            <person name="Kubasova T."/>
            <person name="Cizek A."/>
            <person name="Rychlik I."/>
        </authorList>
    </citation>
    <scope>NUCLEOTIDE SEQUENCE [LARGE SCALE GENOMIC DNA]</scope>
    <source>
        <strain evidence="2 3">An13</strain>
    </source>
</reference>
<evidence type="ECO:0000256" key="1">
    <source>
        <dbReference type="SAM" id="Phobius"/>
    </source>
</evidence>
<comment type="caution">
    <text evidence="2">The sequence shown here is derived from an EMBL/GenBank/DDBJ whole genome shotgun (WGS) entry which is preliminary data.</text>
</comment>
<sequence>MAVLLSFLEFLVGTLLHFLYDFFPYPFIAIFSATNESVFEHLKLFVYPMLLGYLWIYIFKDIDIKKYMKAMFYGLLSGLLSLLFIYYFVRYGLGIESLVFDILLLLTSIIVGNSLSYYVYFYVDTSSWIIYVAAFVLLMILLVLGTFYPLDIPLFQEEKAVETLLQSLIE</sequence>
<feature type="transmembrane region" description="Helical" evidence="1">
    <location>
        <begin position="98"/>
        <end position="122"/>
    </location>
</feature>
<keyword evidence="1" id="KW-0812">Transmembrane</keyword>
<organism evidence="2 3">
    <name type="scientific">Massilimicrobiota timonensis</name>
    <dbReference type="NCBI Taxonomy" id="1776392"/>
    <lineage>
        <taxon>Bacteria</taxon>
        <taxon>Bacillati</taxon>
        <taxon>Bacillota</taxon>
        <taxon>Erysipelotrichia</taxon>
        <taxon>Erysipelotrichales</taxon>
        <taxon>Erysipelotrichaceae</taxon>
        <taxon>Massilimicrobiota</taxon>
    </lineage>
</organism>
<dbReference type="InterPro" id="IPR045407">
    <property type="entry name" value="DUF6512"/>
</dbReference>
<gene>
    <name evidence="2" type="ORF">B5E75_07330</name>
</gene>
<dbReference type="AlphaFoldDB" id="A0A1Y4SZA0"/>
<feature type="transmembrane region" description="Helical" evidence="1">
    <location>
        <begin position="70"/>
        <end position="89"/>
    </location>
</feature>
<keyword evidence="1" id="KW-1133">Transmembrane helix</keyword>
<accession>A0A1Y4SZA0</accession>
<keyword evidence="1" id="KW-0472">Membrane</keyword>
<evidence type="ECO:0000313" key="3">
    <source>
        <dbReference type="Proteomes" id="UP000195305"/>
    </source>
</evidence>
<feature type="transmembrane region" description="Helical" evidence="1">
    <location>
        <begin position="128"/>
        <end position="150"/>
    </location>
</feature>
<dbReference type="EMBL" id="NFLJ01000018">
    <property type="protein sequence ID" value="OUQ34281.1"/>
    <property type="molecule type" value="Genomic_DNA"/>
</dbReference>
<feature type="transmembrane region" description="Helical" evidence="1">
    <location>
        <begin position="6"/>
        <end position="30"/>
    </location>
</feature>
<dbReference type="OrthoDB" id="48209at2"/>
<feature type="transmembrane region" description="Helical" evidence="1">
    <location>
        <begin position="42"/>
        <end position="58"/>
    </location>
</feature>
<name>A0A1Y4SZA0_9FIRM</name>
<dbReference type="RefSeq" id="WP_087358102.1">
    <property type="nucleotide sequence ID" value="NZ_NFLJ01000018.1"/>
</dbReference>
<proteinExistence type="predicted"/>
<dbReference type="Pfam" id="PF20122">
    <property type="entry name" value="DUF6512"/>
    <property type="match status" value="1"/>
</dbReference>
<keyword evidence="3" id="KW-1185">Reference proteome</keyword>
<protein>
    <submittedName>
        <fullName evidence="2">Uncharacterized protein</fullName>
    </submittedName>
</protein>
<evidence type="ECO:0000313" key="2">
    <source>
        <dbReference type="EMBL" id="OUQ34281.1"/>
    </source>
</evidence>